<dbReference type="GO" id="GO:0008745">
    <property type="term" value="F:N-acetylmuramoyl-L-alanine amidase activity"/>
    <property type="evidence" value="ECO:0007669"/>
    <property type="project" value="UniProtKB-EC"/>
</dbReference>
<organism evidence="6 7">
    <name type="scientific">Celeribacter baekdonensis B30</name>
    <dbReference type="NCBI Taxonomy" id="1208323"/>
    <lineage>
        <taxon>Bacteria</taxon>
        <taxon>Pseudomonadati</taxon>
        <taxon>Pseudomonadota</taxon>
        <taxon>Alphaproteobacteria</taxon>
        <taxon>Rhodobacterales</taxon>
        <taxon>Roseobacteraceae</taxon>
        <taxon>Celeribacter</taxon>
    </lineage>
</organism>
<evidence type="ECO:0000256" key="4">
    <source>
        <dbReference type="ARBA" id="ARBA00023316"/>
    </source>
</evidence>
<evidence type="ECO:0000259" key="5">
    <source>
        <dbReference type="SMART" id="SM00644"/>
    </source>
</evidence>
<gene>
    <name evidence="6" type="ORF">B30_14479</name>
</gene>
<reference evidence="6 7" key="1">
    <citation type="submission" date="2012-09" db="EMBL/GenBank/DDBJ databases">
        <title>Celeribacter baekdonensis B30 Genome Sequencing.</title>
        <authorList>
            <person name="Wang W."/>
        </authorList>
    </citation>
    <scope>NUCLEOTIDE SEQUENCE [LARGE SCALE GENOMIC DNA]</scope>
    <source>
        <strain evidence="6 7">B30</strain>
    </source>
</reference>
<dbReference type="CDD" id="cd06583">
    <property type="entry name" value="PGRP"/>
    <property type="match status" value="1"/>
</dbReference>
<dbReference type="Pfam" id="PF01510">
    <property type="entry name" value="Amidase_2"/>
    <property type="match status" value="1"/>
</dbReference>
<keyword evidence="3" id="KW-0378">Hydrolase</keyword>
<evidence type="ECO:0000256" key="1">
    <source>
        <dbReference type="ARBA" id="ARBA00001561"/>
    </source>
</evidence>
<proteinExistence type="predicted"/>
<keyword evidence="7" id="KW-1185">Reference proteome</keyword>
<sequence>MAMALPVAGTLRRSVWPPAPADLSDVLNIVDHPSPNFGERRGGVRPDMVVLHYTAMTSADAALERLCCPDHEVSAHYLIDGRGVILRLVDEENRAWHAGAGQWGRVTDVNSHSIGIELANPGTVPFAADQMDALERLLTDIIERWFMAPERVIAHSDMAPSRKIDPGPRFDWRRLALGGLSVWPQVTLDFEAREDEFLQGLAAFGYPDAPIEALLPAFRARFRPNHHGPLDAIDMAMAHDLATRFPVDPDDWLA</sequence>
<dbReference type="PANTHER" id="PTHR30417:SF1">
    <property type="entry name" value="N-ACETYLMURAMOYL-L-ALANINE AMIDASE AMID"/>
    <property type="match status" value="1"/>
</dbReference>
<evidence type="ECO:0000313" key="7">
    <source>
        <dbReference type="Proteomes" id="UP000006762"/>
    </source>
</evidence>
<accession>K2IIZ2</accession>
<dbReference type="PANTHER" id="PTHR30417">
    <property type="entry name" value="N-ACETYLMURAMOYL-L-ALANINE AMIDASE AMID"/>
    <property type="match status" value="1"/>
</dbReference>
<protein>
    <recommendedName>
        <fullName evidence="2">N-acetylmuramoyl-L-alanine amidase</fullName>
        <ecNumber evidence="2">3.5.1.28</ecNumber>
    </recommendedName>
</protein>
<dbReference type="InterPro" id="IPR036505">
    <property type="entry name" value="Amidase/PGRP_sf"/>
</dbReference>
<dbReference type="eggNOG" id="COG3023">
    <property type="taxonomic scope" value="Bacteria"/>
</dbReference>
<comment type="catalytic activity">
    <reaction evidence="1">
        <text>Hydrolyzes the link between N-acetylmuramoyl residues and L-amino acid residues in certain cell-wall glycopeptides.</text>
        <dbReference type="EC" id="3.5.1.28"/>
    </reaction>
</comment>
<dbReference type="EC" id="3.5.1.28" evidence="2"/>
<dbReference type="InterPro" id="IPR002502">
    <property type="entry name" value="Amidase_domain"/>
</dbReference>
<evidence type="ECO:0000256" key="3">
    <source>
        <dbReference type="ARBA" id="ARBA00022801"/>
    </source>
</evidence>
<dbReference type="SUPFAM" id="SSF55846">
    <property type="entry name" value="N-acetylmuramoyl-L-alanine amidase-like"/>
    <property type="match status" value="1"/>
</dbReference>
<dbReference type="GO" id="GO:0009254">
    <property type="term" value="P:peptidoglycan turnover"/>
    <property type="evidence" value="ECO:0007669"/>
    <property type="project" value="TreeGrafter"/>
</dbReference>
<name>K2IIZ2_9RHOB</name>
<dbReference type="GO" id="GO:0009253">
    <property type="term" value="P:peptidoglycan catabolic process"/>
    <property type="evidence" value="ECO:0007669"/>
    <property type="project" value="InterPro"/>
</dbReference>
<comment type="caution">
    <text evidence="6">The sequence shown here is derived from an EMBL/GenBank/DDBJ whole genome shotgun (WGS) entry which is preliminary data.</text>
</comment>
<dbReference type="GO" id="GO:0019867">
    <property type="term" value="C:outer membrane"/>
    <property type="evidence" value="ECO:0007669"/>
    <property type="project" value="TreeGrafter"/>
</dbReference>
<dbReference type="Gene3D" id="3.40.80.10">
    <property type="entry name" value="Peptidoglycan recognition protein-like"/>
    <property type="match status" value="1"/>
</dbReference>
<dbReference type="InterPro" id="IPR051206">
    <property type="entry name" value="NAMLAA_amidase_2"/>
</dbReference>
<dbReference type="EMBL" id="AMRK01000008">
    <property type="protein sequence ID" value="EKE70101.1"/>
    <property type="molecule type" value="Genomic_DNA"/>
</dbReference>
<dbReference type="AlphaFoldDB" id="K2IIZ2"/>
<dbReference type="PATRIC" id="fig|1208323.3.peg.2993"/>
<feature type="domain" description="N-acetylmuramoyl-L-alanine amidase" evidence="5">
    <location>
        <begin position="34"/>
        <end position="167"/>
    </location>
</feature>
<evidence type="ECO:0000256" key="2">
    <source>
        <dbReference type="ARBA" id="ARBA00011901"/>
    </source>
</evidence>
<keyword evidence="4" id="KW-0961">Cell wall biogenesis/degradation</keyword>
<dbReference type="Proteomes" id="UP000006762">
    <property type="component" value="Unassembled WGS sequence"/>
</dbReference>
<dbReference type="STRING" id="1208323.B30_14479"/>
<dbReference type="GO" id="GO:0071555">
    <property type="term" value="P:cell wall organization"/>
    <property type="evidence" value="ECO:0007669"/>
    <property type="project" value="UniProtKB-KW"/>
</dbReference>
<evidence type="ECO:0000313" key="6">
    <source>
        <dbReference type="EMBL" id="EKE70101.1"/>
    </source>
</evidence>
<dbReference type="SMART" id="SM00644">
    <property type="entry name" value="Ami_2"/>
    <property type="match status" value="1"/>
</dbReference>